<dbReference type="GO" id="GO:0016787">
    <property type="term" value="F:hydrolase activity"/>
    <property type="evidence" value="ECO:0007669"/>
    <property type="project" value="UniProtKB-KW"/>
</dbReference>
<evidence type="ECO:0000313" key="5">
    <source>
        <dbReference type="Proteomes" id="UP000051655"/>
    </source>
</evidence>
<reference evidence="4 5" key="1">
    <citation type="journal article" date="2015" name="Genome Announc.">
        <title>Expanding the biotechnology potential of lactobacilli through comparative genomics of 213 strains and associated genera.</title>
        <authorList>
            <person name="Sun Z."/>
            <person name="Harris H.M."/>
            <person name="McCann A."/>
            <person name="Guo C."/>
            <person name="Argimon S."/>
            <person name="Zhang W."/>
            <person name="Yang X."/>
            <person name="Jeffery I.B."/>
            <person name="Cooney J.C."/>
            <person name="Kagawa T.F."/>
            <person name="Liu W."/>
            <person name="Song Y."/>
            <person name="Salvetti E."/>
            <person name="Wrobel A."/>
            <person name="Rasinkangas P."/>
            <person name="Parkhill J."/>
            <person name="Rea M.C."/>
            <person name="O'Sullivan O."/>
            <person name="Ritari J."/>
            <person name="Douillard F.P."/>
            <person name="Paul Ross R."/>
            <person name="Yang R."/>
            <person name="Briner A.E."/>
            <person name="Felis G.E."/>
            <person name="de Vos W.M."/>
            <person name="Barrangou R."/>
            <person name="Klaenhammer T.R."/>
            <person name="Caufield P.W."/>
            <person name="Cui Y."/>
            <person name="Zhang H."/>
            <person name="O'Toole P.W."/>
        </authorList>
    </citation>
    <scope>NUCLEOTIDE SEQUENCE [LARGE SCALE GENOMIC DNA]</scope>
    <source>
        <strain evidence="4 5">DSM 20593</strain>
    </source>
</reference>
<organism evidence="4 5">
    <name type="scientific">Weissella kandleri</name>
    <dbReference type="NCBI Taxonomy" id="1616"/>
    <lineage>
        <taxon>Bacteria</taxon>
        <taxon>Bacillati</taxon>
        <taxon>Bacillota</taxon>
        <taxon>Bacilli</taxon>
        <taxon>Lactobacillales</taxon>
        <taxon>Lactobacillaceae</taxon>
        <taxon>Weissella</taxon>
    </lineage>
</organism>
<evidence type="ECO:0000256" key="3">
    <source>
        <dbReference type="PIRNR" id="PIRNR033490"/>
    </source>
</evidence>
<dbReference type="GO" id="GO:0004521">
    <property type="term" value="F:RNA endonuclease activity"/>
    <property type="evidence" value="ECO:0007669"/>
    <property type="project" value="TreeGrafter"/>
</dbReference>
<evidence type="ECO:0000256" key="1">
    <source>
        <dbReference type="ARBA" id="ARBA00007521"/>
    </source>
</evidence>
<keyword evidence="2" id="KW-1277">Toxin-antitoxin system</keyword>
<proteinExistence type="inferred from homology"/>
<dbReference type="PATRIC" id="fig|1616.3.peg.541"/>
<dbReference type="STRING" id="1616.IV73_GL000525"/>
<keyword evidence="3" id="KW-0540">Nuclease</keyword>
<dbReference type="GO" id="GO:0003677">
    <property type="term" value="F:DNA binding"/>
    <property type="evidence" value="ECO:0007669"/>
    <property type="project" value="InterPro"/>
</dbReference>
<dbReference type="Gene3D" id="2.30.30.110">
    <property type="match status" value="1"/>
</dbReference>
<dbReference type="EC" id="3.1.-.-" evidence="3"/>
<dbReference type="PIRSF" id="PIRSF033490">
    <property type="entry name" value="MazF"/>
    <property type="match status" value="1"/>
</dbReference>
<dbReference type="PANTHER" id="PTHR33988:SF2">
    <property type="entry name" value="ENDORIBONUCLEASE MAZF"/>
    <property type="match status" value="1"/>
</dbReference>
<dbReference type="InterPro" id="IPR011067">
    <property type="entry name" value="Plasmid_toxin/cell-grow_inhib"/>
</dbReference>
<dbReference type="AlphaFoldDB" id="A0A0R2JDJ9"/>
<dbReference type="GO" id="GO:0006402">
    <property type="term" value="P:mRNA catabolic process"/>
    <property type="evidence" value="ECO:0007669"/>
    <property type="project" value="TreeGrafter"/>
</dbReference>
<dbReference type="PANTHER" id="PTHR33988">
    <property type="entry name" value="ENDORIBONUCLEASE MAZF-RELATED"/>
    <property type="match status" value="1"/>
</dbReference>
<accession>A0A0R2JDJ9</accession>
<dbReference type="Pfam" id="PF02452">
    <property type="entry name" value="PemK_toxin"/>
    <property type="match status" value="1"/>
</dbReference>
<protein>
    <recommendedName>
        <fullName evidence="3">mRNA interferase</fullName>
        <ecNumber evidence="3">3.1.-.-</ecNumber>
    </recommendedName>
</protein>
<gene>
    <name evidence="4" type="ORF">IV73_GL000525</name>
</gene>
<dbReference type="Proteomes" id="UP000051655">
    <property type="component" value="Unassembled WGS sequence"/>
</dbReference>
<keyword evidence="3" id="KW-0378">Hydrolase</keyword>
<evidence type="ECO:0000256" key="2">
    <source>
        <dbReference type="ARBA" id="ARBA00022649"/>
    </source>
</evidence>
<dbReference type="SUPFAM" id="SSF50118">
    <property type="entry name" value="Cell growth inhibitor/plasmid maintenance toxic component"/>
    <property type="match status" value="1"/>
</dbReference>
<evidence type="ECO:0000313" key="4">
    <source>
        <dbReference type="EMBL" id="KRN75361.1"/>
    </source>
</evidence>
<dbReference type="EMBL" id="JQBP01000002">
    <property type="protein sequence ID" value="KRN75361.1"/>
    <property type="molecule type" value="Genomic_DNA"/>
</dbReference>
<comment type="similarity">
    <text evidence="1 3">Belongs to the PemK/MazF family.</text>
</comment>
<dbReference type="RefSeq" id="WP_057754350.1">
    <property type="nucleotide sequence ID" value="NZ_JQBP01000002.1"/>
</dbReference>
<dbReference type="OrthoDB" id="9808744at2"/>
<keyword evidence="3" id="KW-0255">Endonuclease</keyword>
<keyword evidence="5" id="KW-1185">Reference proteome</keyword>
<name>A0A0R2JDJ9_9LACO</name>
<dbReference type="GO" id="GO:0016075">
    <property type="term" value="P:rRNA catabolic process"/>
    <property type="evidence" value="ECO:0007669"/>
    <property type="project" value="TreeGrafter"/>
</dbReference>
<sequence>MTVKKRNTKVIRRGDIWYANLEDGKKGSEQGGVRPVLILQNDMGNVHAPTTIIAPISTKKIAKLMPTHVRLNASTLGTGISRESTILLEQVRVIDKSRVQDKIGMLPPEIMPAVQKALGISVGLIQLKNKNDENGEEK</sequence>
<comment type="caution">
    <text evidence="4">The sequence shown here is derived from an EMBL/GenBank/DDBJ whole genome shotgun (WGS) entry which is preliminary data.</text>
</comment>
<comment type="function">
    <text evidence="3">Toxic component of a type II toxin-antitoxin (TA) system.</text>
</comment>
<dbReference type="InterPro" id="IPR003477">
    <property type="entry name" value="PemK-like"/>
</dbReference>